<keyword evidence="2" id="KW-0158">Chromosome</keyword>
<evidence type="ECO:0000256" key="3">
    <source>
        <dbReference type="ARBA" id="ARBA00022603"/>
    </source>
</evidence>
<dbReference type="GO" id="GO:0046872">
    <property type="term" value="F:metal ion binding"/>
    <property type="evidence" value="ECO:0007669"/>
    <property type="project" value="UniProtKB-KW"/>
</dbReference>
<dbReference type="InterPro" id="IPR046341">
    <property type="entry name" value="SET_dom_sf"/>
</dbReference>
<evidence type="ECO:0000256" key="6">
    <source>
        <dbReference type="ARBA" id="ARBA00022723"/>
    </source>
</evidence>
<evidence type="ECO:0000256" key="2">
    <source>
        <dbReference type="ARBA" id="ARBA00022454"/>
    </source>
</evidence>
<dbReference type="SUPFAM" id="SSF82199">
    <property type="entry name" value="SET domain"/>
    <property type="match status" value="1"/>
</dbReference>
<dbReference type="Pfam" id="PF00856">
    <property type="entry name" value="SET"/>
    <property type="match status" value="1"/>
</dbReference>
<dbReference type="GO" id="GO:0005694">
    <property type="term" value="C:chromosome"/>
    <property type="evidence" value="ECO:0007669"/>
    <property type="project" value="UniProtKB-SubCell"/>
</dbReference>
<dbReference type="PANTHER" id="PTHR46223">
    <property type="entry name" value="HISTONE-LYSINE N-METHYLTRANSFERASE SUV39H"/>
    <property type="match status" value="1"/>
</dbReference>
<comment type="subcellular location">
    <subcellularLocation>
        <location evidence="1">Chromosome</location>
    </subcellularLocation>
</comment>
<evidence type="ECO:0000256" key="4">
    <source>
        <dbReference type="ARBA" id="ARBA00022679"/>
    </source>
</evidence>
<proteinExistence type="predicted"/>
<keyword evidence="3" id="KW-0489">Methyltransferase</keyword>
<keyword evidence="6" id="KW-0479">Metal-binding</keyword>
<dbReference type="GO" id="GO:0032259">
    <property type="term" value="P:methylation"/>
    <property type="evidence" value="ECO:0007669"/>
    <property type="project" value="UniProtKB-KW"/>
</dbReference>
<dbReference type="Proteomes" id="UP000027222">
    <property type="component" value="Unassembled WGS sequence"/>
</dbReference>
<keyword evidence="12" id="KW-1185">Reference proteome</keyword>
<accession>A0A067SR01</accession>
<evidence type="ECO:0008006" key="13">
    <source>
        <dbReference type="Google" id="ProtNLM"/>
    </source>
</evidence>
<evidence type="ECO:0000256" key="8">
    <source>
        <dbReference type="SAM" id="MobiDB-lite"/>
    </source>
</evidence>
<feature type="compositionally biased region" description="Acidic residues" evidence="8">
    <location>
        <begin position="90"/>
        <end position="107"/>
    </location>
</feature>
<keyword evidence="4" id="KW-0808">Transferase</keyword>
<sequence length="136" mass="15823">YNKFGRTYLFDLDFHHQQDAADDEWTNQFTVDAYHAGNVRFFNHSCDPNGRLYPCYINEGNIQKPLLAIFSRRDIEPNEEICFSYRGEYPGEEDDDDGDNNGDDDDDGKSTTSKRDKIYEPCMCGAPNCKRMFFLC</sequence>
<dbReference type="Gene3D" id="2.170.270.10">
    <property type="entry name" value="SET domain"/>
    <property type="match status" value="1"/>
</dbReference>
<evidence type="ECO:0000313" key="12">
    <source>
        <dbReference type="Proteomes" id="UP000027222"/>
    </source>
</evidence>
<evidence type="ECO:0000256" key="5">
    <source>
        <dbReference type="ARBA" id="ARBA00022691"/>
    </source>
</evidence>
<dbReference type="STRING" id="685588.A0A067SR01"/>
<gene>
    <name evidence="11" type="ORF">GALMADRAFT_76396</name>
</gene>
<feature type="domain" description="SET" evidence="9">
    <location>
        <begin position="1"/>
        <end position="86"/>
    </location>
</feature>
<dbReference type="InterPro" id="IPR050973">
    <property type="entry name" value="H3K9_Histone-Lys_N-MTase"/>
</dbReference>
<dbReference type="EMBL" id="KL142398">
    <property type="protein sequence ID" value="KDR70114.1"/>
    <property type="molecule type" value="Genomic_DNA"/>
</dbReference>
<dbReference type="PANTHER" id="PTHR46223:SF3">
    <property type="entry name" value="HISTONE-LYSINE N-METHYLTRANSFERASE SET-23"/>
    <property type="match status" value="1"/>
</dbReference>
<dbReference type="PROSITE" id="PS50868">
    <property type="entry name" value="POST_SET"/>
    <property type="match status" value="1"/>
</dbReference>
<feature type="region of interest" description="Disordered" evidence="8">
    <location>
        <begin position="86"/>
        <end position="114"/>
    </location>
</feature>
<evidence type="ECO:0000259" key="10">
    <source>
        <dbReference type="PROSITE" id="PS50868"/>
    </source>
</evidence>
<evidence type="ECO:0000259" key="9">
    <source>
        <dbReference type="PROSITE" id="PS50280"/>
    </source>
</evidence>
<dbReference type="InterPro" id="IPR003616">
    <property type="entry name" value="Post-SET_dom"/>
</dbReference>
<evidence type="ECO:0000256" key="1">
    <source>
        <dbReference type="ARBA" id="ARBA00004286"/>
    </source>
</evidence>
<dbReference type="PROSITE" id="PS50280">
    <property type="entry name" value="SET"/>
    <property type="match status" value="1"/>
</dbReference>
<dbReference type="HOGENOM" id="CLU_020840_7_1_1"/>
<name>A0A067SR01_GALM3</name>
<evidence type="ECO:0000313" key="11">
    <source>
        <dbReference type="EMBL" id="KDR70114.1"/>
    </source>
</evidence>
<reference evidence="12" key="1">
    <citation type="journal article" date="2014" name="Proc. Natl. Acad. Sci. U.S.A.">
        <title>Extensive sampling of basidiomycete genomes demonstrates inadequacy of the white-rot/brown-rot paradigm for wood decay fungi.</title>
        <authorList>
            <person name="Riley R."/>
            <person name="Salamov A.A."/>
            <person name="Brown D.W."/>
            <person name="Nagy L.G."/>
            <person name="Floudas D."/>
            <person name="Held B.W."/>
            <person name="Levasseur A."/>
            <person name="Lombard V."/>
            <person name="Morin E."/>
            <person name="Otillar R."/>
            <person name="Lindquist E.A."/>
            <person name="Sun H."/>
            <person name="LaButti K.M."/>
            <person name="Schmutz J."/>
            <person name="Jabbour D."/>
            <person name="Luo H."/>
            <person name="Baker S.E."/>
            <person name="Pisabarro A.G."/>
            <person name="Walton J.D."/>
            <person name="Blanchette R.A."/>
            <person name="Henrissat B."/>
            <person name="Martin F."/>
            <person name="Cullen D."/>
            <person name="Hibbett D.S."/>
            <person name="Grigoriev I.V."/>
        </authorList>
    </citation>
    <scope>NUCLEOTIDE SEQUENCE [LARGE SCALE GENOMIC DNA]</scope>
    <source>
        <strain evidence="12">CBS 339.88</strain>
    </source>
</reference>
<keyword evidence="5" id="KW-0949">S-adenosyl-L-methionine</keyword>
<feature type="domain" description="Post-SET" evidence="10">
    <location>
        <begin position="118"/>
        <end position="134"/>
    </location>
</feature>
<organism evidence="11 12">
    <name type="scientific">Galerina marginata (strain CBS 339.88)</name>
    <dbReference type="NCBI Taxonomy" id="685588"/>
    <lineage>
        <taxon>Eukaryota</taxon>
        <taxon>Fungi</taxon>
        <taxon>Dikarya</taxon>
        <taxon>Basidiomycota</taxon>
        <taxon>Agaricomycotina</taxon>
        <taxon>Agaricomycetes</taxon>
        <taxon>Agaricomycetidae</taxon>
        <taxon>Agaricales</taxon>
        <taxon>Agaricineae</taxon>
        <taxon>Strophariaceae</taxon>
        <taxon>Galerina</taxon>
    </lineage>
</organism>
<dbReference type="InterPro" id="IPR001214">
    <property type="entry name" value="SET_dom"/>
</dbReference>
<evidence type="ECO:0000256" key="7">
    <source>
        <dbReference type="ARBA" id="ARBA00022833"/>
    </source>
</evidence>
<dbReference type="OrthoDB" id="308383at2759"/>
<feature type="non-terminal residue" evidence="11">
    <location>
        <position position="1"/>
    </location>
</feature>
<keyword evidence="7" id="KW-0862">Zinc</keyword>
<dbReference type="AlphaFoldDB" id="A0A067SR01"/>
<dbReference type="GO" id="GO:0008168">
    <property type="term" value="F:methyltransferase activity"/>
    <property type="evidence" value="ECO:0007669"/>
    <property type="project" value="UniProtKB-KW"/>
</dbReference>
<protein>
    <recommendedName>
        <fullName evidence="13">SET domain-containing protein</fullName>
    </recommendedName>
</protein>